<dbReference type="KEGG" id="icp:ICMP_103"/>
<dbReference type="EMBL" id="AP010872">
    <property type="protein sequence ID" value="BAH82968.1"/>
    <property type="molecule type" value="Genomic_DNA"/>
</dbReference>
<name>C5WCB2_9ENTR</name>
<dbReference type="SUPFAM" id="SSF50475">
    <property type="entry name" value="FMN-binding split barrel"/>
    <property type="match status" value="1"/>
</dbReference>
<dbReference type="HOGENOM" id="CLU_134270_0_0_6"/>
<keyword evidence="2" id="KW-1185">Reference proteome</keyword>
<dbReference type="AlphaFoldDB" id="C5WCB2"/>
<dbReference type="Gene3D" id="2.30.110.10">
    <property type="entry name" value="Electron Transport, Fmn-binding Protein, Chain A"/>
    <property type="match status" value="1"/>
</dbReference>
<evidence type="ECO:0008006" key="3">
    <source>
        <dbReference type="Google" id="ProtNLM"/>
    </source>
</evidence>
<evidence type="ECO:0000313" key="1">
    <source>
        <dbReference type="EMBL" id="BAH82968.1"/>
    </source>
</evidence>
<dbReference type="OrthoDB" id="6518717at2"/>
<sequence length="169" mass="19508">MLKKKDINPIKSYKFKELPEPIFKYLHKDISINTVNESVCLLSTNTQGWPHTAQLSLGEIYASDQKTIKIALWSNSNNKKNIEYNNKLSLVLAWNKGIVEIQGLAKLLAEKSLCKLTIFEIKLISIIHYCSNYANVISGISFIVHDPQNVNFRWKKQRQLLVNINEKYN</sequence>
<gene>
    <name evidence="1" type="primary">yclD</name>
    <name evidence="1" type="ORF">ICMP_103</name>
</gene>
<organism evidence="1 2">
    <name type="scientific">Candidatus Ishikawaella capsulata Mpkobe</name>
    <dbReference type="NCBI Taxonomy" id="476281"/>
    <lineage>
        <taxon>Bacteria</taxon>
        <taxon>Pseudomonadati</taxon>
        <taxon>Pseudomonadota</taxon>
        <taxon>Gammaproteobacteria</taxon>
        <taxon>Enterobacterales</taxon>
        <taxon>Enterobacteriaceae</taxon>
        <taxon>Candidatus Ishikawella</taxon>
    </lineage>
</organism>
<accession>C5WCB2</accession>
<protein>
    <recommendedName>
        <fullName evidence="3">Pyridoxamine 5'-phosphate oxidase putative domain-containing protein</fullName>
    </recommendedName>
</protein>
<evidence type="ECO:0000313" key="2">
    <source>
        <dbReference type="Proteomes" id="UP000061704"/>
    </source>
</evidence>
<dbReference type="Proteomes" id="UP000061704">
    <property type="component" value="Chromosome"/>
</dbReference>
<reference evidence="1 2" key="1">
    <citation type="journal article" date="2011" name="Genome Biol. Evol.">
        <title>Reductive evolution of bacterial genome in insect gut environment.</title>
        <authorList>
            <person name="Nikoh N."/>
            <person name="Hosokawa T."/>
            <person name="Ohshima K."/>
            <person name="Hattori M."/>
            <person name="Fukatsu T."/>
        </authorList>
    </citation>
    <scope>NUCLEOTIDE SEQUENCE [LARGE SCALE GENOMIC DNA]</scope>
    <source>
        <strain evidence="1 2">Mpkobe</strain>
    </source>
</reference>
<dbReference type="RefSeq" id="WP_041068746.1">
    <property type="nucleotide sequence ID" value="NZ_AP010872.1"/>
</dbReference>
<proteinExistence type="predicted"/>
<dbReference type="InterPro" id="IPR012349">
    <property type="entry name" value="Split_barrel_FMN-bd"/>
</dbReference>